<evidence type="ECO:0000313" key="3">
    <source>
        <dbReference type="Proteomes" id="UP000294862"/>
    </source>
</evidence>
<dbReference type="Pfam" id="PF04976">
    <property type="entry name" value="DmsC"/>
    <property type="match status" value="1"/>
</dbReference>
<feature type="transmembrane region" description="Helical" evidence="1">
    <location>
        <begin position="49"/>
        <end position="70"/>
    </location>
</feature>
<dbReference type="RefSeq" id="WP_131996425.1">
    <property type="nucleotide sequence ID" value="NZ_SLWQ01000003.1"/>
</dbReference>
<dbReference type="OrthoDB" id="5520897at2"/>
<dbReference type="PANTHER" id="PTHR38095:SF1">
    <property type="entry name" value="ANAEROBIC DIMETHYL SULFOXIDE REDUCTASE CHAIN YNFH"/>
    <property type="match status" value="1"/>
</dbReference>
<feature type="transmembrane region" description="Helical" evidence="1">
    <location>
        <begin position="182"/>
        <end position="198"/>
    </location>
</feature>
<dbReference type="AlphaFoldDB" id="A0A4V2S2Q6"/>
<proteinExistence type="predicted"/>
<keyword evidence="1" id="KW-1133">Transmembrane helix</keyword>
<feature type="transmembrane region" description="Helical" evidence="1">
    <location>
        <begin position="282"/>
        <end position="303"/>
    </location>
</feature>
<dbReference type="InterPro" id="IPR007059">
    <property type="entry name" value="DmsC"/>
</dbReference>
<organism evidence="2 3">
    <name type="scientific">Dokdonella fugitiva</name>
    <dbReference type="NCBI Taxonomy" id="328517"/>
    <lineage>
        <taxon>Bacteria</taxon>
        <taxon>Pseudomonadati</taxon>
        <taxon>Pseudomonadota</taxon>
        <taxon>Gammaproteobacteria</taxon>
        <taxon>Lysobacterales</taxon>
        <taxon>Rhodanobacteraceae</taxon>
        <taxon>Dokdonella</taxon>
    </lineage>
</organism>
<dbReference type="GO" id="GO:0009389">
    <property type="term" value="F:dimethyl sulfoxide reductase activity"/>
    <property type="evidence" value="ECO:0007669"/>
    <property type="project" value="TreeGrafter"/>
</dbReference>
<dbReference type="Proteomes" id="UP000294862">
    <property type="component" value="Unassembled WGS sequence"/>
</dbReference>
<dbReference type="EMBL" id="SLWQ01000003">
    <property type="protein sequence ID" value="TCO41390.1"/>
    <property type="molecule type" value="Genomic_DNA"/>
</dbReference>
<dbReference type="PANTHER" id="PTHR38095">
    <property type="entry name" value="ANAEROBIC DIMETHYL SULFOXIDE REDUCTASE CHAIN YNFH"/>
    <property type="match status" value="1"/>
</dbReference>
<reference evidence="2 3" key="1">
    <citation type="journal article" date="2015" name="Stand. Genomic Sci.">
        <title>Genomic Encyclopedia of Bacterial and Archaeal Type Strains, Phase III: the genomes of soil and plant-associated and newly described type strains.</title>
        <authorList>
            <person name="Whitman W.B."/>
            <person name="Woyke T."/>
            <person name="Klenk H.P."/>
            <person name="Zhou Y."/>
            <person name="Lilburn T.G."/>
            <person name="Beck B.J."/>
            <person name="De Vos P."/>
            <person name="Vandamme P."/>
            <person name="Eisen J.A."/>
            <person name="Garrity G."/>
            <person name="Hugenholtz P."/>
            <person name="Kyrpides N.C."/>
        </authorList>
    </citation>
    <scope>NUCLEOTIDE SEQUENCE [LARGE SCALE GENOMIC DNA]</scope>
    <source>
        <strain evidence="2 3">A3</strain>
    </source>
</reference>
<feature type="transmembrane region" description="Helical" evidence="1">
    <location>
        <begin position="116"/>
        <end position="139"/>
    </location>
</feature>
<feature type="transmembrane region" description="Helical" evidence="1">
    <location>
        <begin position="257"/>
        <end position="276"/>
    </location>
</feature>
<feature type="transmembrane region" description="Helical" evidence="1">
    <location>
        <begin position="7"/>
        <end position="29"/>
    </location>
</feature>
<keyword evidence="3" id="KW-1185">Reference proteome</keyword>
<dbReference type="GO" id="GO:0005886">
    <property type="term" value="C:plasma membrane"/>
    <property type="evidence" value="ECO:0007669"/>
    <property type="project" value="TreeGrafter"/>
</dbReference>
<evidence type="ECO:0000313" key="2">
    <source>
        <dbReference type="EMBL" id="TCO41390.1"/>
    </source>
</evidence>
<name>A0A4V2S2Q6_9GAMM</name>
<sequence>MRPTFSIICFTVLSGIGYGAWFLIGLGVAVGPLCSAPGARCAIPFDSFAGWPVAFACVSVGLLCSLGHLGKPARAWRALSQWRSSWLSREGVFALVTFVPALALIVLSHADGLARLSGALLALGSLATVYCTANIYASLKPVRAWHDRHVMPAYLLLGLYGGSLLLHAAATLSGSPWRPERFVLLSGTIVLAAICGWVKQGYWRSIDAQPPVTPGRATGLEALGTVRAFEAPHTEENYLLHEMGFVLARKHARKLRAIALVAAFLGPAAFAALALALPAASTAAACVACASGIAGLVVERWLFFAEAKHAVTAYYQR</sequence>
<comment type="caution">
    <text evidence="2">The sequence shown here is derived from an EMBL/GenBank/DDBJ whole genome shotgun (WGS) entry which is preliminary data.</text>
</comment>
<accession>A0A4V2S2Q6</accession>
<protein>
    <submittedName>
        <fullName evidence="2">DMSO reductase anchor subunit</fullName>
    </submittedName>
</protein>
<evidence type="ECO:0000256" key="1">
    <source>
        <dbReference type="SAM" id="Phobius"/>
    </source>
</evidence>
<feature type="transmembrane region" description="Helical" evidence="1">
    <location>
        <begin position="151"/>
        <end position="170"/>
    </location>
</feature>
<dbReference type="GO" id="GO:0009390">
    <property type="term" value="C:dimethyl sulfoxide reductase complex"/>
    <property type="evidence" value="ECO:0007669"/>
    <property type="project" value="TreeGrafter"/>
</dbReference>
<dbReference type="GO" id="GO:0019645">
    <property type="term" value="P:anaerobic electron transport chain"/>
    <property type="evidence" value="ECO:0007669"/>
    <property type="project" value="InterPro"/>
</dbReference>
<feature type="transmembrane region" description="Helical" evidence="1">
    <location>
        <begin position="91"/>
        <end position="110"/>
    </location>
</feature>
<keyword evidence="1" id="KW-0812">Transmembrane</keyword>
<keyword evidence="1" id="KW-0472">Membrane</keyword>
<gene>
    <name evidence="2" type="ORF">EV148_103310</name>
</gene>